<name>A0A4Z2F1M0_9TELE</name>
<organism evidence="2 3">
    <name type="scientific">Liparis tanakae</name>
    <name type="common">Tanaka's snailfish</name>
    <dbReference type="NCBI Taxonomy" id="230148"/>
    <lineage>
        <taxon>Eukaryota</taxon>
        <taxon>Metazoa</taxon>
        <taxon>Chordata</taxon>
        <taxon>Craniata</taxon>
        <taxon>Vertebrata</taxon>
        <taxon>Euteleostomi</taxon>
        <taxon>Actinopterygii</taxon>
        <taxon>Neopterygii</taxon>
        <taxon>Teleostei</taxon>
        <taxon>Neoteleostei</taxon>
        <taxon>Acanthomorphata</taxon>
        <taxon>Eupercaria</taxon>
        <taxon>Perciformes</taxon>
        <taxon>Cottioidei</taxon>
        <taxon>Cottales</taxon>
        <taxon>Liparidae</taxon>
        <taxon>Liparis</taxon>
    </lineage>
</organism>
<gene>
    <name evidence="2" type="ORF">EYF80_054812</name>
</gene>
<protein>
    <submittedName>
        <fullName evidence="2">Uncharacterized protein</fullName>
    </submittedName>
</protein>
<sequence>MIACGSLSQKDQRNRTRSEQWLTPWDNKQERSMFYAGDDNGCACSLQLQGRASAPASWCWRRPTGAARTSLVPVGSPMRGGL</sequence>
<proteinExistence type="predicted"/>
<evidence type="ECO:0000256" key="1">
    <source>
        <dbReference type="SAM" id="MobiDB-lite"/>
    </source>
</evidence>
<reference evidence="2 3" key="1">
    <citation type="submission" date="2019-03" db="EMBL/GenBank/DDBJ databases">
        <title>First draft genome of Liparis tanakae, snailfish: a comprehensive survey of snailfish specific genes.</title>
        <authorList>
            <person name="Kim W."/>
            <person name="Song I."/>
            <person name="Jeong J.-H."/>
            <person name="Kim D."/>
            <person name="Kim S."/>
            <person name="Ryu S."/>
            <person name="Song J.Y."/>
            <person name="Lee S.K."/>
        </authorList>
    </citation>
    <scope>NUCLEOTIDE SEQUENCE [LARGE SCALE GENOMIC DNA]</scope>
    <source>
        <tissue evidence="2">Muscle</tissue>
    </source>
</reference>
<evidence type="ECO:0000313" key="2">
    <source>
        <dbReference type="EMBL" id="TNN35025.1"/>
    </source>
</evidence>
<evidence type="ECO:0000313" key="3">
    <source>
        <dbReference type="Proteomes" id="UP000314294"/>
    </source>
</evidence>
<feature type="region of interest" description="Disordered" evidence="1">
    <location>
        <begin position="1"/>
        <end position="21"/>
    </location>
</feature>
<keyword evidence="3" id="KW-1185">Reference proteome</keyword>
<accession>A0A4Z2F1M0</accession>
<dbReference type="EMBL" id="SRLO01001846">
    <property type="protein sequence ID" value="TNN35025.1"/>
    <property type="molecule type" value="Genomic_DNA"/>
</dbReference>
<comment type="caution">
    <text evidence="2">The sequence shown here is derived from an EMBL/GenBank/DDBJ whole genome shotgun (WGS) entry which is preliminary data.</text>
</comment>
<dbReference type="AlphaFoldDB" id="A0A4Z2F1M0"/>
<dbReference type="Proteomes" id="UP000314294">
    <property type="component" value="Unassembled WGS sequence"/>
</dbReference>